<gene>
    <name evidence="14" type="ORF">H9642_00970</name>
</gene>
<keyword evidence="7 11" id="KW-0472">Membrane</keyword>
<keyword evidence="15" id="KW-1185">Reference proteome</keyword>
<dbReference type="Gene3D" id="1.10.287.950">
    <property type="entry name" value="Methyl-accepting chemotaxis protein"/>
    <property type="match status" value="1"/>
</dbReference>
<evidence type="ECO:0000256" key="2">
    <source>
        <dbReference type="ARBA" id="ARBA00022475"/>
    </source>
</evidence>
<organism evidence="14 15">
    <name type="scientific">Serpens gallinarum</name>
    <dbReference type="NCBI Taxonomy" id="2763075"/>
    <lineage>
        <taxon>Bacteria</taxon>
        <taxon>Pseudomonadati</taxon>
        <taxon>Pseudomonadota</taxon>
        <taxon>Gammaproteobacteria</taxon>
        <taxon>Pseudomonadales</taxon>
        <taxon>Pseudomonadaceae</taxon>
        <taxon>Pseudomonas</taxon>
    </lineage>
</organism>
<dbReference type="Pfam" id="PF00015">
    <property type="entry name" value="MCPsignal"/>
    <property type="match status" value="1"/>
</dbReference>
<dbReference type="Pfam" id="PF00672">
    <property type="entry name" value="HAMP"/>
    <property type="match status" value="1"/>
</dbReference>
<keyword evidence="4" id="KW-0145">Chemotaxis</keyword>
<dbReference type="Gene3D" id="6.10.340.10">
    <property type="match status" value="1"/>
</dbReference>
<evidence type="ECO:0000256" key="3">
    <source>
        <dbReference type="ARBA" id="ARBA00022481"/>
    </source>
</evidence>
<keyword evidence="6 11" id="KW-1133">Transmembrane helix</keyword>
<sequence length="543" mass="58907">MLAQLSIKRLLTISFGIILSALLIFSLYLHIAIGNVGAQLQSVVERNVSLLDSISNLRYSTVTYRRFALDYGLTTEASEHPAILRKIETNNAAVERHLREMEALAAGSMIRNFIADFRRQMQAYHDMQNRYVALIDEGRIDAARREILTDMLAPFDQLVALLTQVQAQIVEESNRLKAEQVATIKHLQLLQTLIGLALLLVTLALGWTIINKINRPLQQLSAQMRRVGEGNLSQDLDLHAFHEDELGELARDFHAMQQGIAGLVGAVQGRLIELQDTSVQMHNLSREAATELNEQQGEIAQIATAMSQMESTFHEMARNTGQAATAAGQAHNETVSGDRVVSQAIQQLDQAAAEVTEAGVLARALQSDSAAIGAISDVISQIADQTNLLALNAAIEAARAGEQGRGFAVVAGEVRNLARRTQDSIGEINGIIDQLQNRSTQIGAVMQRSQASMQTSVEQAGSAGGSIRQITTAVSQISEMNMQIATAVEEQSVVTAELNRNVASISTTSVRVAGTARGVGDAGERLNAMTRVLSDMVNRFRLS</sequence>
<dbReference type="PANTHER" id="PTHR32089">
    <property type="entry name" value="METHYL-ACCEPTING CHEMOTAXIS PROTEIN MCPB"/>
    <property type="match status" value="1"/>
</dbReference>
<evidence type="ECO:0000259" key="13">
    <source>
        <dbReference type="PROSITE" id="PS50885"/>
    </source>
</evidence>
<evidence type="ECO:0000256" key="4">
    <source>
        <dbReference type="ARBA" id="ARBA00022500"/>
    </source>
</evidence>
<comment type="caution">
    <text evidence="14">The sequence shown here is derived from an EMBL/GenBank/DDBJ whole genome shotgun (WGS) entry which is preliminary data.</text>
</comment>
<dbReference type="PROSITE" id="PS50111">
    <property type="entry name" value="CHEMOTAXIS_TRANSDUC_2"/>
    <property type="match status" value="1"/>
</dbReference>
<evidence type="ECO:0000256" key="9">
    <source>
        <dbReference type="ARBA" id="ARBA00029447"/>
    </source>
</evidence>
<evidence type="ECO:0000256" key="6">
    <source>
        <dbReference type="ARBA" id="ARBA00022989"/>
    </source>
</evidence>
<dbReference type="Proteomes" id="UP000611945">
    <property type="component" value="Unassembled WGS sequence"/>
</dbReference>
<evidence type="ECO:0000256" key="8">
    <source>
        <dbReference type="ARBA" id="ARBA00023224"/>
    </source>
</evidence>
<proteinExistence type="inferred from homology"/>
<accession>A0ABR8TJ23</accession>
<keyword evidence="5 11" id="KW-0812">Transmembrane</keyword>
<keyword evidence="2" id="KW-1003">Cell membrane</keyword>
<feature type="transmembrane region" description="Helical" evidence="11">
    <location>
        <begin position="12"/>
        <end position="33"/>
    </location>
</feature>
<dbReference type="InterPro" id="IPR004089">
    <property type="entry name" value="MCPsignal_dom"/>
</dbReference>
<evidence type="ECO:0000256" key="11">
    <source>
        <dbReference type="SAM" id="Phobius"/>
    </source>
</evidence>
<evidence type="ECO:0000256" key="10">
    <source>
        <dbReference type="PROSITE-ProRule" id="PRU00284"/>
    </source>
</evidence>
<dbReference type="SMART" id="SM00304">
    <property type="entry name" value="HAMP"/>
    <property type="match status" value="2"/>
</dbReference>
<dbReference type="InterPro" id="IPR024478">
    <property type="entry name" value="HlyB_4HB_MCP"/>
</dbReference>
<evidence type="ECO:0000256" key="7">
    <source>
        <dbReference type="ARBA" id="ARBA00023136"/>
    </source>
</evidence>
<name>A0ABR8TJ23_9PSED</name>
<dbReference type="InterPro" id="IPR003660">
    <property type="entry name" value="HAMP_dom"/>
</dbReference>
<comment type="subcellular location">
    <subcellularLocation>
        <location evidence="1">Cell membrane</location>
    </subcellularLocation>
</comment>
<feature type="domain" description="Methyl-accepting transducer" evidence="12">
    <location>
        <begin position="270"/>
        <end position="506"/>
    </location>
</feature>
<dbReference type="PROSITE" id="PS50885">
    <property type="entry name" value="HAMP"/>
    <property type="match status" value="1"/>
</dbReference>
<comment type="similarity">
    <text evidence="9">Belongs to the methyl-accepting chemotaxis (MCP) protein family.</text>
</comment>
<reference evidence="14 15" key="1">
    <citation type="submission" date="2020-08" db="EMBL/GenBank/DDBJ databases">
        <title>A Genomic Blueprint of the Chicken Gut Microbiome.</title>
        <authorList>
            <person name="Gilroy R."/>
            <person name="Ravi A."/>
            <person name="Getino M."/>
            <person name="Pursley I."/>
            <person name="Horton D.L."/>
            <person name="Alikhan N.-F."/>
            <person name="Baker D."/>
            <person name="Gharbi K."/>
            <person name="Hall N."/>
            <person name="Watson M."/>
            <person name="Adriaenssens E.M."/>
            <person name="Foster-Nyarko E."/>
            <person name="Jarju S."/>
            <person name="Secka A."/>
            <person name="Antonio M."/>
            <person name="Oren A."/>
            <person name="Chaudhuri R."/>
            <person name="La Ragione R.M."/>
            <person name="Hildebrand F."/>
            <person name="Pallen M.J."/>
        </authorList>
    </citation>
    <scope>NUCLEOTIDE SEQUENCE [LARGE SCALE GENOMIC DNA]</scope>
    <source>
        <strain evidence="14 15">Sa2CUA2</strain>
    </source>
</reference>
<keyword evidence="8 10" id="KW-0807">Transducer</keyword>
<keyword evidence="3" id="KW-0488">Methylation</keyword>
<protein>
    <submittedName>
        <fullName evidence="14">Methyl-accepting chemotaxis protein</fullName>
    </submittedName>
</protein>
<dbReference type="PRINTS" id="PR00260">
    <property type="entry name" value="CHEMTRNSDUCR"/>
</dbReference>
<evidence type="ECO:0000256" key="1">
    <source>
        <dbReference type="ARBA" id="ARBA00004236"/>
    </source>
</evidence>
<dbReference type="EMBL" id="JACSQG010000001">
    <property type="protein sequence ID" value="MBD7975756.1"/>
    <property type="molecule type" value="Genomic_DNA"/>
</dbReference>
<evidence type="ECO:0000313" key="14">
    <source>
        <dbReference type="EMBL" id="MBD7975756.1"/>
    </source>
</evidence>
<dbReference type="SUPFAM" id="SSF58104">
    <property type="entry name" value="Methyl-accepting chemotaxis protein (MCP) signaling domain"/>
    <property type="match status" value="1"/>
</dbReference>
<dbReference type="RefSeq" id="WP_251834544.1">
    <property type="nucleotide sequence ID" value="NZ_JACSQG010000001.1"/>
</dbReference>
<dbReference type="InterPro" id="IPR004090">
    <property type="entry name" value="Chemotax_Me-accpt_rcpt"/>
</dbReference>
<dbReference type="CDD" id="cd06225">
    <property type="entry name" value="HAMP"/>
    <property type="match status" value="1"/>
</dbReference>
<feature type="domain" description="HAMP" evidence="13">
    <location>
        <begin position="211"/>
        <end position="265"/>
    </location>
</feature>
<evidence type="ECO:0000256" key="5">
    <source>
        <dbReference type="ARBA" id="ARBA00022692"/>
    </source>
</evidence>
<dbReference type="SMART" id="SM00283">
    <property type="entry name" value="MA"/>
    <property type="match status" value="1"/>
</dbReference>
<dbReference type="Pfam" id="PF12729">
    <property type="entry name" value="4HB_MCP_1"/>
    <property type="match status" value="1"/>
</dbReference>
<evidence type="ECO:0000313" key="15">
    <source>
        <dbReference type="Proteomes" id="UP000611945"/>
    </source>
</evidence>
<dbReference type="PANTHER" id="PTHR32089:SF120">
    <property type="entry name" value="METHYL-ACCEPTING CHEMOTAXIS PROTEIN TLPQ"/>
    <property type="match status" value="1"/>
</dbReference>
<feature type="transmembrane region" description="Helical" evidence="11">
    <location>
        <begin position="189"/>
        <end position="210"/>
    </location>
</feature>
<evidence type="ECO:0000259" key="12">
    <source>
        <dbReference type="PROSITE" id="PS50111"/>
    </source>
</evidence>